<reference evidence="1" key="2">
    <citation type="journal article" date="2007" name="Science">
        <title>Genome sequence of Aedes aegypti, a major arbovirus vector.</title>
        <authorList>
            <person name="Nene V."/>
            <person name="Wortman J.R."/>
            <person name="Lawson D."/>
            <person name="Haas B."/>
            <person name="Kodira C."/>
            <person name="Tu Z.J."/>
            <person name="Loftus B."/>
            <person name="Xi Z."/>
            <person name="Megy K."/>
            <person name="Grabherr M."/>
            <person name="Ren Q."/>
            <person name="Zdobnov E.M."/>
            <person name="Lobo N.F."/>
            <person name="Campbell K.S."/>
            <person name="Brown S.E."/>
            <person name="Bonaldo M.F."/>
            <person name="Zhu J."/>
            <person name="Sinkins S.P."/>
            <person name="Hogenkamp D.G."/>
            <person name="Amedeo P."/>
            <person name="Arensburger P."/>
            <person name="Atkinson P.W."/>
            <person name="Bidwell S."/>
            <person name="Biedler J."/>
            <person name="Birney E."/>
            <person name="Bruggner R.V."/>
            <person name="Costas J."/>
            <person name="Coy M.R."/>
            <person name="Crabtree J."/>
            <person name="Crawford M."/>
            <person name="Debruyn B."/>
            <person name="Decaprio D."/>
            <person name="Eiglmeier K."/>
            <person name="Eisenstadt E."/>
            <person name="El-Dorry H."/>
            <person name="Gelbart W.M."/>
            <person name="Gomes S.L."/>
            <person name="Hammond M."/>
            <person name="Hannick L.I."/>
            <person name="Hogan J.R."/>
            <person name="Holmes M.H."/>
            <person name="Jaffe D."/>
            <person name="Johnston J.S."/>
            <person name="Kennedy R.C."/>
            <person name="Koo H."/>
            <person name="Kravitz S."/>
            <person name="Kriventseva E.V."/>
            <person name="Kulp D."/>
            <person name="Labutti K."/>
            <person name="Lee E."/>
            <person name="Li S."/>
            <person name="Lovin D.D."/>
            <person name="Mao C."/>
            <person name="Mauceli E."/>
            <person name="Menck C.F."/>
            <person name="Miller J.R."/>
            <person name="Montgomery P."/>
            <person name="Mori A."/>
            <person name="Nascimento A.L."/>
            <person name="Naveira H.F."/>
            <person name="Nusbaum C."/>
            <person name="O'leary S."/>
            <person name="Orvis J."/>
            <person name="Pertea M."/>
            <person name="Quesneville H."/>
            <person name="Reidenbach K.R."/>
            <person name="Rogers Y.H."/>
            <person name="Roth C.W."/>
            <person name="Schneider J.R."/>
            <person name="Schatz M."/>
            <person name="Shumway M."/>
            <person name="Stanke M."/>
            <person name="Stinson E.O."/>
            <person name="Tubio J.M."/>
            <person name="Vanzee J.P."/>
            <person name="Verjovski-Almeida S."/>
            <person name="Werner D."/>
            <person name="White O."/>
            <person name="Wyder S."/>
            <person name="Zeng Q."/>
            <person name="Zhao Q."/>
            <person name="Zhao Y."/>
            <person name="Hill C.A."/>
            <person name="Raikhel A.S."/>
            <person name="Soares M.B."/>
            <person name="Knudson D.L."/>
            <person name="Lee N.H."/>
            <person name="Galagan J."/>
            <person name="Salzberg S.L."/>
            <person name="Paulsen I.T."/>
            <person name="Dimopoulos G."/>
            <person name="Collins F.H."/>
            <person name="Birren B."/>
            <person name="Fraser-Liggett C.M."/>
            <person name="Severson D.W."/>
        </authorList>
    </citation>
    <scope>NUCLEOTIDE SEQUENCE [LARGE SCALE GENOMIC DNA]</scope>
    <source>
        <strain evidence="1">Liverpool</strain>
    </source>
</reference>
<name>Q17F59_AEDAE</name>
<evidence type="ECO:0000313" key="2">
    <source>
        <dbReference type="Proteomes" id="UP000682892"/>
    </source>
</evidence>
<reference evidence="1" key="3">
    <citation type="submission" date="2012-09" db="EMBL/GenBank/DDBJ databases">
        <authorList>
            <consortium name="VectorBase"/>
        </authorList>
    </citation>
    <scope>NUCLEOTIDE SEQUENCE</scope>
    <source>
        <strain evidence="1">Liverpool</strain>
    </source>
</reference>
<accession>Q17F59</accession>
<proteinExistence type="predicted"/>
<dbReference type="HOGENOM" id="CLU_3074570_0_0_1"/>
<organism evidence="1 2">
    <name type="scientific">Aedes aegypti</name>
    <name type="common">Yellowfever mosquito</name>
    <name type="synonym">Culex aegypti</name>
    <dbReference type="NCBI Taxonomy" id="7159"/>
    <lineage>
        <taxon>Eukaryota</taxon>
        <taxon>Metazoa</taxon>
        <taxon>Ecdysozoa</taxon>
        <taxon>Arthropoda</taxon>
        <taxon>Hexapoda</taxon>
        <taxon>Insecta</taxon>
        <taxon>Pterygota</taxon>
        <taxon>Neoptera</taxon>
        <taxon>Endopterygota</taxon>
        <taxon>Diptera</taxon>
        <taxon>Nematocera</taxon>
        <taxon>Culicoidea</taxon>
        <taxon>Culicidae</taxon>
        <taxon>Culicinae</taxon>
        <taxon>Aedini</taxon>
        <taxon>Aedes</taxon>
        <taxon>Stegomyia</taxon>
    </lineage>
</organism>
<dbReference type="EMBL" id="CH477275">
    <property type="protein sequence ID" value="EAT45152.1"/>
    <property type="molecule type" value="Genomic_DNA"/>
</dbReference>
<sequence length="53" mass="6393">CCFCRSPATTIVSFYQRVYCISSSCLKELYWKNFNPREAEITKYEIIGEKWMR</sequence>
<dbReference type="AlphaFoldDB" id="Q17F59"/>
<protein>
    <submittedName>
        <fullName evidence="1">AAEL003556-PA</fullName>
    </submittedName>
</protein>
<dbReference type="PaxDb" id="7159-AAEL003556-PA"/>
<feature type="non-terminal residue" evidence="1">
    <location>
        <position position="1"/>
    </location>
</feature>
<gene>
    <name evidence="1" type="ORF">AaeL_AAEL003556</name>
</gene>
<evidence type="ECO:0000313" key="1">
    <source>
        <dbReference type="EMBL" id="EAT45152.1"/>
    </source>
</evidence>
<reference evidence="1" key="1">
    <citation type="submission" date="2005-10" db="EMBL/GenBank/DDBJ databases">
        <authorList>
            <person name="Loftus B.J."/>
            <person name="Nene V.M."/>
            <person name="Hannick L.I."/>
            <person name="Bidwell S."/>
            <person name="Haas B."/>
            <person name="Amedeo P."/>
            <person name="Orvis J."/>
            <person name="Wortman J.R."/>
            <person name="White O.R."/>
            <person name="Salzberg S."/>
            <person name="Shumway M."/>
            <person name="Koo H."/>
            <person name="Zhao Y."/>
            <person name="Holmes M."/>
            <person name="Miller J."/>
            <person name="Schatz M."/>
            <person name="Pop M."/>
            <person name="Pai G."/>
            <person name="Utterback T."/>
            <person name="Rogers Y.-H."/>
            <person name="Kravitz S."/>
            <person name="Fraser C.M."/>
        </authorList>
    </citation>
    <scope>NUCLEOTIDE SEQUENCE</scope>
    <source>
        <strain evidence="1">Liverpool</strain>
    </source>
</reference>
<dbReference type="Proteomes" id="UP000682892">
    <property type="component" value="Chromosome 2"/>
</dbReference>